<name>A0A6L2MUL8_TANCI</name>
<sequence length="353" mass="39387">MCKAYETEPSVDLLCVFLNMDYAGNLLTLSNRSGLGVPKEITKLITYLEEGRKIFEGYWEKETNCRVFGMGDSPKGSKVPPQESKASGDPFDPLDMDSDPDIHGFRRLSLGGCSHDSSFVETTSQRDNMTRKLMSTLTKARASCDVINEKEREKHKAYVELEMRCNDALQDLDKNPLVLDMRKEINTLQGQTLVILHLKVKGLESERERLKKSKTHLLQEINGLRQDRAAVVAKVVPHMATKLVCSDEMGLLVARLAKAALFHGRCLAFEEVAALKEPFELEKMHGYRPLSKKEFHQAGDNLAATSCPFLAEVIVDPYAPLEVLLSKKPNSLHSRPSPSSSEPSSLKDPNPTS</sequence>
<evidence type="ECO:0000256" key="2">
    <source>
        <dbReference type="SAM" id="MobiDB-lite"/>
    </source>
</evidence>
<feature type="coiled-coil region" evidence="1">
    <location>
        <begin position="200"/>
        <end position="227"/>
    </location>
</feature>
<gene>
    <name evidence="3" type="ORF">Tci_049669</name>
</gene>
<proteinExistence type="predicted"/>
<feature type="region of interest" description="Disordered" evidence="2">
    <location>
        <begin position="70"/>
        <end position="94"/>
    </location>
</feature>
<reference evidence="3" key="1">
    <citation type="journal article" date="2019" name="Sci. Rep.">
        <title>Draft genome of Tanacetum cinerariifolium, the natural source of mosquito coil.</title>
        <authorList>
            <person name="Yamashiro T."/>
            <person name="Shiraishi A."/>
            <person name="Satake H."/>
            <person name="Nakayama K."/>
        </authorList>
    </citation>
    <scope>NUCLEOTIDE SEQUENCE</scope>
</reference>
<feature type="region of interest" description="Disordered" evidence="2">
    <location>
        <begin position="329"/>
        <end position="353"/>
    </location>
</feature>
<protein>
    <submittedName>
        <fullName evidence="3">Uncharacterized protein</fullName>
    </submittedName>
</protein>
<evidence type="ECO:0000256" key="1">
    <source>
        <dbReference type="SAM" id="Coils"/>
    </source>
</evidence>
<feature type="compositionally biased region" description="Low complexity" evidence="2">
    <location>
        <begin position="329"/>
        <end position="344"/>
    </location>
</feature>
<comment type="caution">
    <text evidence="3">The sequence shown here is derived from an EMBL/GenBank/DDBJ whole genome shotgun (WGS) entry which is preliminary data.</text>
</comment>
<dbReference type="EMBL" id="BKCJ010007526">
    <property type="protein sequence ID" value="GEU77691.1"/>
    <property type="molecule type" value="Genomic_DNA"/>
</dbReference>
<organism evidence="3">
    <name type="scientific">Tanacetum cinerariifolium</name>
    <name type="common">Dalmatian daisy</name>
    <name type="synonym">Chrysanthemum cinerariifolium</name>
    <dbReference type="NCBI Taxonomy" id="118510"/>
    <lineage>
        <taxon>Eukaryota</taxon>
        <taxon>Viridiplantae</taxon>
        <taxon>Streptophyta</taxon>
        <taxon>Embryophyta</taxon>
        <taxon>Tracheophyta</taxon>
        <taxon>Spermatophyta</taxon>
        <taxon>Magnoliopsida</taxon>
        <taxon>eudicotyledons</taxon>
        <taxon>Gunneridae</taxon>
        <taxon>Pentapetalae</taxon>
        <taxon>asterids</taxon>
        <taxon>campanulids</taxon>
        <taxon>Asterales</taxon>
        <taxon>Asteraceae</taxon>
        <taxon>Asteroideae</taxon>
        <taxon>Anthemideae</taxon>
        <taxon>Anthemidinae</taxon>
        <taxon>Tanacetum</taxon>
    </lineage>
</organism>
<keyword evidence="1" id="KW-0175">Coiled coil</keyword>
<evidence type="ECO:0000313" key="3">
    <source>
        <dbReference type="EMBL" id="GEU77691.1"/>
    </source>
</evidence>
<accession>A0A6L2MUL8</accession>
<dbReference type="AlphaFoldDB" id="A0A6L2MUL8"/>